<feature type="region of interest" description="Disordered" evidence="3">
    <location>
        <begin position="837"/>
        <end position="891"/>
    </location>
</feature>
<dbReference type="CDD" id="cd00051">
    <property type="entry name" value="EFh"/>
    <property type="match status" value="1"/>
</dbReference>
<feature type="transmembrane region" description="Helical" evidence="4">
    <location>
        <begin position="395"/>
        <end position="417"/>
    </location>
</feature>
<feature type="transmembrane region" description="Helical" evidence="4">
    <location>
        <begin position="674"/>
        <end position="700"/>
    </location>
</feature>
<dbReference type="SUPFAM" id="SSF47473">
    <property type="entry name" value="EF-hand"/>
    <property type="match status" value="1"/>
</dbReference>
<dbReference type="Proteomes" id="UP000660262">
    <property type="component" value="Unassembled WGS sequence"/>
</dbReference>
<evidence type="ECO:0000256" key="3">
    <source>
        <dbReference type="SAM" id="MobiDB-lite"/>
    </source>
</evidence>
<dbReference type="PROSITE" id="PS50222">
    <property type="entry name" value="EF_HAND_2"/>
    <property type="match status" value="2"/>
</dbReference>
<keyword evidence="1" id="KW-0106">Calcium</keyword>
<evidence type="ECO:0000259" key="5">
    <source>
        <dbReference type="PROSITE" id="PS50222"/>
    </source>
</evidence>
<dbReference type="EMBL" id="BNJQ01000030">
    <property type="protein sequence ID" value="GHP10591.1"/>
    <property type="molecule type" value="Genomic_DNA"/>
</dbReference>
<feature type="domain" description="EF-hand" evidence="5">
    <location>
        <begin position="544"/>
        <end position="579"/>
    </location>
</feature>
<gene>
    <name evidence="6" type="ORF">PPROV_000932200</name>
</gene>
<keyword evidence="4" id="KW-0472">Membrane</keyword>
<keyword evidence="2" id="KW-0175">Coiled coil</keyword>
<keyword evidence="7" id="KW-1185">Reference proteome</keyword>
<dbReference type="GO" id="GO:0005509">
    <property type="term" value="F:calcium ion binding"/>
    <property type="evidence" value="ECO:0007669"/>
    <property type="project" value="InterPro"/>
</dbReference>
<keyword evidence="4" id="KW-0812">Transmembrane</keyword>
<reference evidence="6" key="1">
    <citation type="submission" date="2020-10" db="EMBL/GenBank/DDBJ databases">
        <title>Unveiling of a novel bifunctional photoreceptor, Dualchrome1, isolated from a cosmopolitan green alga.</title>
        <authorList>
            <person name="Suzuki S."/>
            <person name="Kawachi M."/>
        </authorList>
    </citation>
    <scope>NUCLEOTIDE SEQUENCE</scope>
    <source>
        <strain evidence="6">NIES 2893</strain>
    </source>
</reference>
<dbReference type="NCBIfam" id="TIGR02167">
    <property type="entry name" value="Liste_lipo_26"/>
    <property type="match status" value="10"/>
</dbReference>
<feature type="region of interest" description="Disordered" evidence="3">
    <location>
        <begin position="1"/>
        <end position="79"/>
    </location>
</feature>
<organism evidence="6 7">
    <name type="scientific">Pycnococcus provasolii</name>
    <dbReference type="NCBI Taxonomy" id="41880"/>
    <lineage>
        <taxon>Eukaryota</taxon>
        <taxon>Viridiplantae</taxon>
        <taxon>Chlorophyta</taxon>
        <taxon>Pseudoscourfieldiophyceae</taxon>
        <taxon>Pseudoscourfieldiales</taxon>
        <taxon>Pycnococcaceae</taxon>
        <taxon>Pycnococcus</taxon>
    </lineage>
</organism>
<evidence type="ECO:0000256" key="2">
    <source>
        <dbReference type="SAM" id="Coils"/>
    </source>
</evidence>
<feature type="compositionally biased region" description="Low complexity" evidence="3">
    <location>
        <begin position="38"/>
        <end position="62"/>
    </location>
</feature>
<dbReference type="InterPro" id="IPR002048">
    <property type="entry name" value="EF_hand_dom"/>
</dbReference>
<feature type="domain" description="EF-hand" evidence="5">
    <location>
        <begin position="632"/>
        <end position="667"/>
    </location>
</feature>
<dbReference type="Pfam" id="PF13202">
    <property type="entry name" value="EF-hand_5"/>
    <property type="match status" value="1"/>
</dbReference>
<proteinExistence type="predicted"/>
<dbReference type="PROSITE" id="PS00018">
    <property type="entry name" value="EF_HAND_1"/>
    <property type="match status" value="2"/>
</dbReference>
<evidence type="ECO:0000256" key="1">
    <source>
        <dbReference type="ARBA" id="ARBA00022837"/>
    </source>
</evidence>
<dbReference type="Pfam" id="PF03382">
    <property type="entry name" value="DUF285"/>
    <property type="match status" value="2"/>
</dbReference>
<dbReference type="InterPro" id="IPR011889">
    <property type="entry name" value="Liste_lipo_26"/>
</dbReference>
<dbReference type="InterPro" id="IPR011992">
    <property type="entry name" value="EF-hand-dom_pair"/>
</dbReference>
<keyword evidence="4" id="KW-1133">Transmembrane helix</keyword>
<dbReference type="Gene3D" id="1.10.238.10">
    <property type="entry name" value="EF-hand"/>
    <property type="match status" value="1"/>
</dbReference>
<sequence>MPMKTFQVLPSSSSSSASGDDLVVPLKKELEEPVGAFSSKSSTESSVSLVPLVAAASSSSESASEEEPAMTPLVVSEQQQKPVTMVALEAATTQEAASSEEAPQEQMMVPLEETGAFQGSALLDQTETPEQQKLELDNFKSLFDSAVQALTEAQDEAEAEAQAQEAEAEEAEAAAAEAEVEAETAACEEARQTCDVTTCANSRAVVNECIATESGFKTECRCENGATASSWRESSSSVGGLLNSFFPTFDSIFRDDSFFRPMMVPRTMEWPRPRPLPMAVDLRANLGRRQPPMIRADVSFVPTKSGTWCVVCMQKMQRDEMTNELMEVGGPQAVAFKVDDKPMVQERPQEERPQTAEMMEVSTMDLDREAAMIDSAKKMAIEGEMDQEHDHTKCAAAGLVILLILALGASSCCCCMCGPRRCPYRAVESDGVVHEEEEYVPLMAMEHEPVISQKVAAAAPAYVLVAEPDMAPPRKILPSQQSRLCVRRTIVDGCFAESTLEEEEVLHQLSIDPVPSAHNLMSTPAGNQAMGEVRKVLHGVRIADCPQELREKLQQYDTNGNGIIDPNELPDPMSAEMTYLKVSSFPKKVQPLLHEIDDEKNGKIEMDELTEILTVYSDLKKANKEGSIAIKTLPKEIQATLKVFDVDNDGTVAPMELARGAELYKESKKTAKRLTIFSGVLLVILCALVGVIVGLTAVVVEASKETKTDSKTGITFAKGSSKPSATGKVTKTDSIYNAVKKSASALRAIGSLTLGKPDGSSLFYTITGAETHGGAPGKANAVAFYSARGDVINVTATSLKVTKEDGTIVMTDTVVAEKSRRRRLLDIEDALMAAEAVEEVPAPPAPPAPVEEYEKYAEETDSEDDKEEDDKEEEEEEEEEDSTTVTPKTKVKDNADLRARIKAWLDKTEIVNGQIRYGVTTQRLVQKFGSITEWDTSAVTDMSGLFYNMVGFNEDISNWDTSQVTNMANMFFGERNRDTSNPSFSGFSRFNQDISNWDTSHVTNMANMFSFATAFNQNISNWDTSQVTNMDSMFKGAKDFNQDIGNWDTSKVTNMRFMFSTGDKVDSATGLSLTSSMGDFQQIFNQDISKWDTSKVTNMYGMFREAIFFNQDISNWDTSKVTSMAEMFNGAEKFNQDISNWDTSQVTSMAEMFVGAQKFNQDISGWDTSKVTSMANMFNGAQKFNQDISNWDTSQVTNMNSMFSRAKAFNQDISNWDTSQVKYMIGMFSGAKSMTEAYKPKK</sequence>
<dbReference type="InterPro" id="IPR005046">
    <property type="entry name" value="DUF285"/>
</dbReference>
<evidence type="ECO:0000256" key="4">
    <source>
        <dbReference type="SAM" id="Phobius"/>
    </source>
</evidence>
<feature type="coiled-coil region" evidence="2">
    <location>
        <begin position="147"/>
        <end position="193"/>
    </location>
</feature>
<dbReference type="SMART" id="SM00054">
    <property type="entry name" value="EFh"/>
    <property type="match status" value="3"/>
</dbReference>
<evidence type="ECO:0000313" key="7">
    <source>
        <dbReference type="Proteomes" id="UP000660262"/>
    </source>
</evidence>
<dbReference type="InterPro" id="IPR018247">
    <property type="entry name" value="EF_Hand_1_Ca_BS"/>
</dbReference>
<accession>A0A830HYU6</accession>
<protein>
    <recommendedName>
        <fullName evidence="5">EF-hand domain-containing protein</fullName>
    </recommendedName>
</protein>
<comment type="caution">
    <text evidence="6">The sequence shown here is derived from an EMBL/GenBank/DDBJ whole genome shotgun (WGS) entry which is preliminary data.</text>
</comment>
<dbReference type="AlphaFoldDB" id="A0A830HYU6"/>
<name>A0A830HYU6_9CHLO</name>
<evidence type="ECO:0000313" key="6">
    <source>
        <dbReference type="EMBL" id="GHP10591.1"/>
    </source>
</evidence>
<feature type="compositionally biased region" description="Acidic residues" evidence="3">
    <location>
        <begin position="859"/>
        <end position="882"/>
    </location>
</feature>